<dbReference type="Proteomes" id="UP000218731">
    <property type="component" value="Plasmid pKF715B"/>
</dbReference>
<evidence type="ECO:0000256" key="1">
    <source>
        <dbReference type="SAM" id="MobiDB-lite"/>
    </source>
</evidence>
<evidence type="ECO:0000313" key="2">
    <source>
        <dbReference type="EMBL" id="BAW27161.1"/>
    </source>
</evidence>
<proteinExistence type="predicted"/>
<reference evidence="2 3" key="1">
    <citation type="submission" date="2015-11" db="EMBL/GenBank/DDBJ databases">
        <title>Complete genome sequencing of a biphenyl-degrading bacterium, Pseudomonas putida KF715 (=NBRC110667).</title>
        <authorList>
            <person name="Suenaga H."/>
            <person name="Fujihara N."/>
            <person name="Watanabe T."/>
            <person name="Hirose J."/>
            <person name="Kimura N."/>
            <person name="Yamazoe A."/>
            <person name="Hosoyama A."/>
            <person name="Shimodaira J."/>
            <person name="Furukawa K."/>
        </authorList>
    </citation>
    <scope>NUCLEOTIDE SEQUENCE [LARGE SCALE GENOMIC DNA]</scope>
    <source>
        <strain evidence="2 3">KF715</strain>
        <plasmid evidence="3">Plasmid pkf715b dna</plasmid>
    </source>
</reference>
<evidence type="ECO:0000313" key="3">
    <source>
        <dbReference type="Proteomes" id="UP000218731"/>
    </source>
</evidence>
<geneLocation type="plasmid" evidence="3">
    <name>pkf715b dna</name>
</geneLocation>
<dbReference type="RefSeq" id="WP_231995376.1">
    <property type="nucleotide sequence ID" value="NZ_AP015031.1"/>
</dbReference>
<gene>
    <name evidence="2" type="ORF">KF715C_pB550</name>
</gene>
<dbReference type="EMBL" id="AP015031">
    <property type="protein sequence ID" value="BAW27161.1"/>
    <property type="molecule type" value="Genomic_DNA"/>
</dbReference>
<accession>A0A1L7NNY8</accession>
<feature type="region of interest" description="Disordered" evidence="1">
    <location>
        <begin position="253"/>
        <end position="273"/>
    </location>
</feature>
<dbReference type="AlphaFoldDB" id="A0A1L7NNY8"/>
<name>A0A1L7NNY8_PSEPU</name>
<protein>
    <submittedName>
        <fullName evidence="2">Uncharacterized protein</fullName>
    </submittedName>
</protein>
<organism evidence="2 3">
    <name type="scientific">Pseudomonas putida</name>
    <name type="common">Arthrobacter siderocapsulatus</name>
    <dbReference type="NCBI Taxonomy" id="303"/>
    <lineage>
        <taxon>Bacteria</taxon>
        <taxon>Pseudomonadati</taxon>
        <taxon>Pseudomonadota</taxon>
        <taxon>Gammaproteobacteria</taxon>
        <taxon>Pseudomonadales</taxon>
        <taxon>Pseudomonadaceae</taxon>
        <taxon>Pseudomonas</taxon>
    </lineage>
</organism>
<keyword evidence="2" id="KW-0614">Plasmid</keyword>
<sequence length="273" mass="29545">MPLTWSVAFHSGMSSSQDLRAAVDEGVPVGVVATLLDSLKIFGTLPRHLNAGGAVFIDSGAFSAFQKGELVSWGKVFFTYECVLARTDFPGSLSIVAPDIIGDQSATLDLWAVHAERVRTWITAGARVIIPLQCGELSAGVMLAHAKRIFQTDQFCAGIPSNLAAMSAEDCATLHHHDFHLLGRVVINAELGDKLRALLANNPDAIYTADANWLRSRIRQISLAAKDLRQAPPDNPFESSRTRAVRAVLRQDAYHQKQGGPSGARHSEMIYGT</sequence>